<evidence type="ECO:0000313" key="2">
    <source>
        <dbReference type="EMBL" id="TJX06816.1"/>
    </source>
</evidence>
<protein>
    <recommendedName>
        <fullName evidence="4">Phage associated protein</fullName>
    </recommendedName>
</protein>
<proteinExistence type="predicted"/>
<evidence type="ECO:0008006" key="4">
    <source>
        <dbReference type="Google" id="ProtNLM"/>
    </source>
</evidence>
<dbReference type="Proteomes" id="UP000307092">
    <property type="component" value="Unassembled WGS sequence"/>
</dbReference>
<name>A0AAX2TT70_NEIGO</name>
<keyword evidence="1" id="KW-0472">Membrane</keyword>
<feature type="transmembrane region" description="Helical" evidence="1">
    <location>
        <begin position="40"/>
        <end position="60"/>
    </location>
</feature>
<dbReference type="RefSeq" id="WP_003697135.1">
    <property type="nucleotide sequence ID" value="NZ_BEDU01000019.1"/>
</dbReference>
<dbReference type="AlphaFoldDB" id="A0AAX2TT70"/>
<keyword evidence="1" id="KW-0812">Transmembrane</keyword>
<sequence>MYDKIHKSCRFFAGSFCFMFGAVPDNRVKFPLAHYFKIEILYFISLLLKRCSHFFIGFIIHHLIYGFWRQGLTAFAAVIDFWNRGNAFKESKAIRPDADGGAIIHLLEFVAIGADSCDDYVE</sequence>
<comment type="caution">
    <text evidence="2">The sequence shown here is derived from an EMBL/GenBank/DDBJ whole genome shotgun (WGS) entry which is preliminary data.</text>
</comment>
<gene>
    <name evidence="2" type="ORF">E8M63_02095</name>
</gene>
<dbReference type="EMBL" id="SUQX01000002">
    <property type="protein sequence ID" value="TJX06816.1"/>
    <property type="molecule type" value="Genomic_DNA"/>
</dbReference>
<evidence type="ECO:0000313" key="3">
    <source>
        <dbReference type="Proteomes" id="UP000307092"/>
    </source>
</evidence>
<evidence type="ECO:0000256" key="1">
    <source>
        <dbReference type="SAM" id="Phobius"/>
    </source>
</evidence>
<keyword evidence="1" id="KW-1133">Transmembrane helix</keyword>
<reference evidence="2 3" key="1">
    <citation type="submission" date="2019-04" db="EMBL/GenBank/DDBJ databases">
        <title>The CDC panel for molecular diagnostics of ciprofloxacin resistance and its use for research and clinical development.</title>
        <authorList>
            <person name="Liu H."/>
            <person name="Tang K."/>
            <person name="Pham C."/>
            <person name="Schmerer M."/>
        </authorList>
    </citation>
    <scope>NUCLEOTIDE SEQUENCE [LARGE SCALE GENOMIC DNA]</scope>
    <source>
        <strain evidence="2 3">LRRBGS_0742</strain>
    </source>
</reference>
<accession>A0AAX2TT70</accession>
<organism evidence="2 3">
    <name type="scientific">Neisseria gonorrhoeae</name>
    <dbReference type="NCBI Taxonomy" id="485"/>
    <lineage>
        <taxon>Bacteria</taxon>
        <taxon>Pseudomonadati</taxon>
        <taxon>Pseudomonadota</taxon>
        <taxon>Betaproteobacteria</taxon>
        <taxon>Neisseriales</taxon>
        <taxon>Neisseriaceae</taxon>
        <taxon>Neisseria</taxon>
    </lineage>
</organism>